<dbReference type="EMBL" id="JAFIRN010000015">
    <property type="protein sequence ID" value="KAG5835225.1"/>
    <property type="molecule type" value="Genomic_DNA"/>
</dbReference>
<dbReference type="Proteomes" id="UP001044222">
    <property type="component" value="Chromosome 15"/>
</dbReference>
<feature type="compositionally biased region" description="Polar residues" evidence="1">
    <location>
        <begin position="25"/>
        <end position="42"/>
    </location>
</feature>
<feature type="compositionally biased region" description="Acidic residues" evidence="1">
    <location>
        <begin position="154"/>
        <end position="166"/>
    </location>
</feature>
<keyword evidence="3" id="KW-1185">Reference proteome</keyword>
<protein>
    <submittedName>
        <fullName evidence="2">Uncharacterized protein</fullName>
    </submittedName>
</protein>
<feature type="compositionally biased region" description="Basic and acidic residues" evidence="1">
    <location>
        <begin position="105"/>
        <end position="120"/>
    </location>
</feature>
<accession>A0A9D3LU49</accession>
<feature type="compositionally biased region" description="Low complexity" evidence="1">
    <location>
        <begin position="194"/>
        <end position="204"/>
    </location>
</feature>
<gene>
    <name evidence="2" type="ORF">ANANG_G00270020</name>
</gene>
<dbReference type="AlphaFoldDB" id="A0A9D3LU49"/>
<organism evidence="2 3">
    <name type="scientific">Anguilla anguilla</name>
    <name type="common">European freshwater eel</name>
    <name type="synonym">Muraena anguilla</name>
    <dbReference type="NCBI Taxonomy" id="7936"/>
    <lineage>
        <taxon>Eukaryota</taxon>
        <taxon>Metazoa</taxon>
        <taxon>Chordata</taxon>
        <taxon>Craniata</taxon>
        <taxon>Vertebrata</taxon>
        <taxon>Euteleostomi</taxon>
        <taxon>Actinopterygii</taxon>
        <taxon>Neopterygii</taxon>
        <taxon>Teleostei</taxon>
        <taxon>Anguilliformes</taxon>
        <taxon>Anguillidae</taxon>
        <taxon>Anguilla</taxon>
    </lineage>
</organism>
<evidence type="ECO:0000313" key="2">
    <source>
        <dbReference type="EMBL" id="KAG5835225.1"/>
    </source>
</evidence>
<reference evidence="2" key="1">
    <citation type="submission" date="2021-01" db="EMBL/GenBank/DDBJ databases">
        <title>A chromosome-scale assembly of European eel, Anguilla anguilla.</title>
        <authorList>
            <person name="Henkel C."/>
            <person name="Jong-Raadsen S.A."/>
            <person name="Dufour S."/>
            <person name="Weltzien F.-A."/>
            <person name="Palstra A.P."/>
            <person name="Pelster B."/>
            <person name="Spaink H.P."/>
            <person name="Van Den Thillart G.E."/>
            <person name="Jansen H."/>
            <person name="Zahm M."/>
            <person name="Klopp C."/>
            <person name="Cedric C."/>
            <person name="Louis A."/>
            <person name="Berthelot C."/>
            <person name="Parey E."/>
            <person name="Roest Crollius H."/>
            <person name="Montfort J."/>
            <person name="Robinson-Rechavi M."/>
            <person name="Bucao C."/>
            <person name="Bouchez O."/>
            <person name="Gislard M."/>
            <person name="Lluch J."/>
            <person name="Milhes M."/>
            <person name="Lampietro C."/>
            <person name="Lopez Roques C."/>
            <person name="Donnadieu C."/>
            <person name="Braasch I."/>
            <person name="Desvignes T."/>
            <person name="Postlethwait J."/>
            <person name="Bobe J."/>
            <person name="Guiguen Y."/>
            <person name="Dirks R."/>
        </authorList>
    </citation>
    <scope>NUCLEOTIDE SEQUENCE</scope>
    <source>
        <strain evidence="2">Tag_6206</strain>
        <tissue evidence="2">Liver</tissue>
    </source>
</reference>
<feature type="compositionally biased region" description="Basic residues" evidence="1">
    <location>
        <begin position="48"/>
        <end position="65"/>
    </location>
</feature>
<evidence type="ECO:0000313" key="3">
    <source>
        <dbReference type="Proteomes" id="UP001044222"/>
    </source>
</evidence>
<sequence>MISTTLLSRTLRWRCLAPGRRSPWCTGSSSGWRTAPCTSTSPPAGRSKCTRPRPHRSRARPRPARAHAPAAHLHHGRPDRPAAADPALHPGGVHAPALVQAPPRAAEERQHRGHARDPLHPVRAAGPAGARQLPGPRLPQHGSVIGMPIRETPILDDYDYDGDEDDARPGDPEARAGGLPQRGGRLQPAHARRGQPGPGRRAPGLQPEQEG</sequence>
<proteinExistence type="predicted"/>
<name>A0A9D3LU49_ANGAN</name>
<feature type="region of interest" description="Disordered" evidence="1">
    <location>
        <begin position="21"/>
        <end position="211"/>
    </location>
</feature>
<comment type="caution">
    <text evidence="2">The sequence shown here is derived from an EMBL/GenBank/DDBJ whole genome shotgun (WGS) entry which is preliminary data.</text>
</comment>
<evidence type="ECO:0000256" key="1">
    <source>
        <dbReference type="SAM" id="MobiDB-lite"/>
    </source>
</evidence>